<comment type="function">
    <text evidence="5">Required for morphogenesis and for the elongation of the flagellar filament by facilitating polymerization of the flagellin monomers at the tip of growing filament. Forms a capping structure, which prevents flagellin subunits (transported through the central channel of the flagellum) from leaking out without polymerization at the distal end.</text>
</comment>
<evidence type="ECO:0000256" key="1">
    <source>
        <dbReference type="ARBA" id="ARBA00009764"/>
    </source>
</evidence>
<comment type="similarity">
    <text evidence="1 5">Belongs to the FliD family.</text>
</comment>
<comment type="subunit">
    <text evidence="2 5">Homopentamer.</text>
</comment>
<evidence type="ECO:0000256" key="2">
    <source>
        <dbReference type="ARBA" id="ARBA00011255"/>
    </source>
</evidence>
<evidence type="ECO:0000259" key="7">
    <source>
        <dbReference type="Pfam" id="PF07195"/>
    </source>
</evidence>
<dbReference type="InterPro" id="IPR010810">
    <property type="entry name" value="Flagellin_hook_IN_motif"/>
</dbReference>
<dbReference type="Pfam" id="PF02465">
    <property type="entry name" value="FliD_N"/>
    <property type="match status" value="1"/>
</dbReference>
<gene>
    <name evidence="8" type="primary">fliD</name>
    <name evidence="8" type="ORF">S58_27990</name>
</gene>
<evidence type="ECO:0000313" key="9">
    <source>
        <dbReference type="Proteomes" id="UP000011841"/>
    </source>
</evidence>
<reference evidence="8 9" key="1">
    <citation type="journal article" date="2013" name="Appl. Environ. Microbiol.">
        <title>Genome analysis suggests that the soil oligotrophic bacterium Agromonas oligotrophica (Bradyrhizobium oligotrophicum) is a nitrogen-fixing symbiont of Aeschynomene indica.</title>
        <authorList>
            <person name="Okubo T."/>
            <person name="Fukushima S."/>
            <person name="Itakura M."/>
            <person name="Oshima K."/>
            <person name="Longtonglang A."/>
            <person name="Teaumroong N."/>
            <person name="Mitsui H."/>
            <person name="Hattori M."/>
            <person name="Hattori R."/>
            <person name="Hattori T."/>
            <person name="Minamisawa K."/>
        </authorList>
    </citation>
    <scope>NUCLEOTIDE SEQUENCE [LARGE SCALE GENOMIC DNA]</scope>
    <source>
        <strain evidence="8 9">S58</strain>
    </source>
</reference>
<keyword evidence="8" id="KW-0969">Cilium</keyword>
<keyword evidence="4 5" id="KW-0975">Bacterial flagellum</keyword>
<evidence type="ECO:0000256" key="3">
    <source>
        <dbReference type="ARBA" id="ARBA00023054"/>
    </source>
</evidence>
<dbReference type="STRING" id="1245469.S58_27990"/>
<keyword evidence="9" id="KW-1185">Reference proteome</keyword>
<dbReference type="GO" id="GO:0071973">
    <property type="term" value="P:bacterial-type flagellum-dependent cell motility"/>
    <property type="evidence" value="ECO:0007669"/>
    <property type="project" value="TreeGrafter"/>
</dbReference>
<dbReference type="InterPro" id="IPR003481">
    <property type="entry name" value="FliD_N"/>
</dbReference>
<keyword evidence="8" id="KW-0966">Cell projection</keyword>
<evidence type="ECO:0000256" key="4">
    <source>
        <dbReference type="ARBA" id="ARBA00023143"/>
    </source>
</evidence>
<dbReference type="PATRIC" id="fig|1245469.3.peg.2873"/>
<proteinExistence type="inferred from homology"/>
<dbReference type="PANTHER" id="PTHR30288:SF0">
    <property type="entry name" value="FLAGELLAR HOOK-ASSOCIATED PROTEIN 2"/>
    <property type="match status" value="1"/>
</dbReference>
<feature type="domain" description="Flagellar hook-associated protein 2 N-terminal" evidence="6">
    <location>
        <begin position="1"/>
        <end position="103"/>
    </location>
</feature>
<dbReference type="GO" id="GO:0009421">
    <property type="term" value="C:bacterial-type flagellum filament cap"/>
    <property type="evidence" value="ECO:0007669"/>
    <property type="project" value="InterPro"/>
</dbReference>
<dbReference type="KEGG" id="aol:S58_27990"/>
<evidence type="ECO:0000313" key="8">
    <source>
        <dbReference type="EMBL" id="BAM88805.1"/>
    </source>
</evidence>
<protein>
    <recommendedName>
        <fullName evidence="5">Flagellar hook-associated protein 2</fullName>
        <shortName evidence="5">HAP2</shortName>
    </recommendedName>
    <alternativeName>
        <fullName evidence="5">Flagellar cap protein</fullName>
    </alternativeName>
</protein>
<evidence type="ECO:0000256" key="5">
    <source>
        <dbReference type="RuleBase" id="RU362066"/>
    </source>
</evidence>
<dbReference type="Proteomes" id="UP000011841">
    <property type="component" value="Chromosome"/>
</dbReference>
<sequence length="528" mass="53505">MIQSAVNAKLTAATQISTKITTNEAKITAYQTLQTALKTLSSGLSSLATAMVNSLATNAFATRAATISATGDVSASSALSMSVNNGAATGSHTLTISQVATAQKVTGTAQSSQTSALGYSGTFSLGLSGGSTADITITSGMSLQDVVDSINAQTSTTNVEASIVQVSSGSYQLVLTGTQDAADITYASSSGDDILNKLGVTDSSGAFASVLQTAQAAQFTLDGISLTRNTNDITDVLSGVTFDLLQATPSGTTLNISIGTDTSQISSALQTFVTNYNAFRDAVIAQQTTNSDGTASSSSVLFGDGTMRDIMNTLQAVLGTSVGGLTMADLGLSFNEKNELALDTGTLSTILSTNLSGVTTLLSAQTTTSSSQLSVVNTGTSPQSFTLDLTVDSSGSLTAASVGGDSSLFTVSGNTIVGNSGTIYAGMAFTYTGSTSQSITVTSTQGLATQIYQIAKTASSSTGSLQTLIDSLTSQDETMTAKVNDIKSSAATFQTQLTAQYAKYQAAIESANNTLTYLKALLNSSSSN</sequence>
<dbReference type="GO" id="GO:0007155">
    <property type="term" value="P:cell adhesion"/>
    <property type="evidence" value="ECO:0007669"/>
    <property type="project" value="InterPro"/>
</dbReference>
<name>M4ZRE5_9BRAD</name>
<keyword evidence="3" id="KW-0175">Coiled coil</keyword>
<dbReference type="eggNOG" id="COG1345">
    <property type="taxonomic scope" value="Bacteria"/>
</dbReference>
<dbReference type="InterPro" id="IPR040026">
    <property type="entry name" value="FliD"/>
</dbReference>
<organism evidence="8 9">
    <name type="scientific">Bradyrhizobium oligotrophicum S58</name>
    <dbReference type="NCBI Taxonomy" id="1245469"/>
    <lineage>
        <taxon>Bacteria</taxon>
        <taxon>Pseudomonadati</taxon>
        <taxon>Pseudomonadota</taxon>
        <taxon>Alphaproteobacteria</taxon>
        <taxon>Hyphomicrobiales</taxon>
        <taxon>Nitrobacteraceae</taxon>
        <taxon>Bradyrhizobium</taxon>
    </lineage>
</organism>
<dbReference type="HOGENOM" id="CLU_034841_0_0_5"/>
<accession>M4ZRE5</accession>
<dbReference type="GO" id="GO:0009424">
    <property type="term" value="C:bacterial-type flagellum hook"/>
    <property type="evidence" value="ECO:0007669"/>
    <property type="project" value="UniProtKB-UniRule"/>
</dbReference>
<keyword evidence="8" id="KW-0282">Flagellum</keyword>
<dbReference type="Pfam" id="PF07195">
    <property type="entry name" value="FliD_C"/>
    <property type="match status" value="1"/>
</dbReference>
<dbReference type="PANTHER" id="PTHR30288">
    <property type="entry name" value="FLAGELLAR CAP/ASSEMBLY PROTEIN FLID"/>
    <property type="match status" value="1"/>
</dbReference>
<dbReference type="Pfam" id="PF07196">
    <property type="entry name" value="Flagellin_IN"/>
    <property type="match status" value="1"/>
</dbReference>
<dbReference type="InterPro" id="IPR010809">
    <property type="entry name" value="FliD_C"/>
</dbReference>
<dbReference type="EMBL" id="AP012603">
    <property type="protein sequence ID" value="BAM88805.1"/>
    <property type="molecule type" value="Genomic_DNA"/>
</dbReference>
<comment type="subcellular location">
    <subcellularLocation>
        <location evidence="5">Secreted</location>
    </subcellularLocation>
    <subcellularLocation>
        <location evidence="5">Bacterial flagellum</location>
    </subcellularLocation>
</comment>
<feature type="domain" description="Flagellar hook-associated protein 2 C-terminal" evidence="7">
    <location>
        <begin position="214"/>
        <end position="512"/>
    </location>
</feature>
<evidence type="ECO:0000259" key="6">
    <source>
        <dbReference type="Pfam" id="PF02465"/>
    </source>
</evidence>
<keyword evidence="5" id="KW-0964">Secreted</keyword>
<dbReference type="GO" id="GO:0005576">
    <property type="term" value="C:extracellular region"/>
    <property type="evidence" value="ECO:0007669"/>
    <property type="project" value="UniProtKB-SubCell"/>
</dbReference>
<dbReference type="AlphaFoldDB" id="M4ZRE5"/>